<name>A0A3L8S1T4_CHLGU</name>
<evidence type="ECO:0000313" key="2">
    <source>
        <dbReference type="Proteomes" id="UP000276834"/>
    </source>
</evidence>
<evidence type="ECO:0000313" key="1">
    <source>
        <dbReference type="EMBL" id="RLV94211.1"/>
    </source>
</evidence>
<keyword evidence="2" id="KW-1185">Reference proteome</keyword>
<organism evidence="1 2">
    <name type="scientific">Chloebia gouldiae</name>
    <name type="common">Gouldian finch</name>
    <name type="synonym">Erythrura gouldiae</name>
    <dbReference type="NCBI Taxonomy" id="44316"/>
    <lineage>
        <taxon>Eukaryota</taxon>
        <taxon>Metazoa</taxon>
        <taxon>Chordata</taxon>
        <taxon>Craniata</taxon>
        <taxon>Vertebrata</taxon>
        <taxon>Euteleostomi</taxon>
        <taxon>Archelosauria</taxon>
        <taxon>Archosauria</taxon>
        <taxon>Dinosauria</taxon>
        <taxon>Saurischia</taxon>
        <taxon>Theropoda</taxon>
        <taxon>Coelurosauria</taxon>
        <taxon>Aves</taxon>
        <taxon>Neognathae</taxon>
        <taxon>Neoaves</taxon>
        <taxon>Telluraves</taxon>
        <taxon>Australaves</taxon>
        <taxon>Passeriformes</taxon>
        <taxon>Passeroidea</taxon>
        <taxon>Passeridae</taxon>
        <taxon>Chloebia</taxon>
    </lineage>
</organism>
<accession>A0A3L8S1T4</accession>
<protein>
    <submittedName>
        <fullName evidence="1">Uncharacterized protein</fullName>
    </submittedName>
</protein>
<reference evidence="1 2" key="1">
    <citation type="journal article" date="2018" name="Proc. R. Soc. B">
        <title>A non-coding region near Follistatin controls head colour polymorphism in the Gouldian finch.</title>
        <authorList>
            <person name="Toomey M.B."/>
            <person name="Marques C.I."/>
            <person name="Andrade P."/>
            <person name="Araujo P.M."/>
            <person name="Sabatino S."/>
            <person name="Gazda M.A."/>
            <person name="Afonso S."/>
            <person name="Lopes R.J."/>
            <person name="Corbo J.C."/>
            <person name="Carneiro M."/>
        </authorList>
    </citation>
    <scope>NUCLEOTIDE SEQUENCE [LARGE SCALE GENOMIC DNA]</scope>
    <source>
        <strain evidence="1">Red01</strain>
        <tissue evidence="1">Muscle</tissue>
    </source>
</reference>
<comment type="caution">
    <text evidence="1">The sequence shown here is derived from an EMBL/GenBank/DDBJ whole genome shotgun (WGS) entry which is preliminary data.</text>
</comment>
<gene>
    <name evidence="1" type="ORF">DV515_00013208</name>
</gene>
<sequence length="72" mass="8224">MMSRLNIVHDTRYKCCSHGARCYASHCVCSNNICHKCSLRCNSHSQPGLLIYSFVPYRRLEIGALMSMGVWI</sequence>
<dbReference type="Proteomes" id="UP000276834">
    <property type="component" value="Unassembled WGS sequence"/>
</dbReference>
<dbReference type="EMBL" id="QUSF01000086">
    <property type="protein sequence ID" value="RLV94211.1"/>
    <property type="molecule type" value="Genomic_DNA"/>
</dbReference>
<proteinExistence type="predicted"/>
<dbReference type="AlphaFoldDB" id="A0A3L8S1T4"/>